<dbReference type="PROSITE" id="PS50802">
    <property type="entry name" value="OTU"/>
    <property type="match status" value="1"/>
</dbReference>
<dbReference type="CDD" id="cd22744">
    <property type="entry name" value="OTU"/>
    <property type="match status" value="1"/>
</dbReference>
<dbReference type="SUPFAM" id="SSF54001">
    <property type="entry name" value="Cysteine proteinases"/>
    <property type="match status" value="1"/>
</dbReference>
<protein>
    <recommendedName>
        <fullName evidence="1">OTU domain-containing protein</fullName>
    </recommendedName>
</protein>
<accession>A0ABN8P8G9</accession>
<organism evidence="2 3">
    <name type="scientific">Porites lobata</name>
    <dbReference type="NCBI Taxonomy" id="104759"/>
    <lineage>
        <taxon>Eukaryota</taxon>
        <taxon>Metazoa</taxon>
        <taxon>Cnidaria</taxon>
        <taxon>Anthozoa</taxon>
        <taxon>Hexacorallia</taxon>
        <taxon>Scleractinia</taxon>
        <taxon>Fungiina</taxon>
        <taxon>Poritidae</taxon>
        <taxon>Porites</taxon>
    </lineage>
</organism>
<dbReference type="Gene3D" id="3.90.70.80">
    <property type="match status" value="1"/>
</dbReference>
<sequence>MVVIADNVEDLFQESIAASILTVMCNLQQLIDNIGSKNCDRSFNALDIIHLINMSDILTVEENSEIDDPTINSQTETLNRHLGGFNLEIDAIQPDGDCAFRSVVRQATKRACNEPQISAHLRSLGLLIDDDRDTFTLRQLFVDELLKDSGAATSFLEGSAEEKSRRAEGFRVRGVFDRNIGDLVIKVCSSIIKVPVIVITSSRSVPVAPFTPDEPLTNQPIYIAYHYYGAGHYDATNNKISVSQPGESRGCYCGRQVKSRDQLSCNAATTSKSRCPCVLNKRLCEPRKCKCLNCANKTQQGEKVGKSTSCRCGESKKSKFQGTENSSCVDIVGKRRTKCPCYATGKACDDHCSC</sequence>
<name>A0ABN8P8G9_9CNID</name>
<dbReference type="EMBL" id="CALNXK010000059">
    <property type="protein sequence ID" value="CAH3137587.1"/>
    <property type="molecule type" value="Genomic_DNA"/>
</dbReference>
<evidence type="ECO:0000259" key="1">
    <source>
        <dbReference type="PROSITE" id="PS50802"/>
    </source>
</evidence>
<dbReference type="InterPro" id="IPR003323">
    <property type="entry name" value="OTU_dom"/>
</dbReference>
<reference evidence="2 3" key="1">
    <citation type="submission" date="2022-05" db="EMBL/GenBank/DDBJ databases">
        <authorList>
            <consortium name="Genoscope - CEA"/>
            <person name="William W."/>
        </authorList>
    </citation>
    <scope>NUCLEOTIDE SEQUENCE [LARGE SCALE GENOMIC DNA]</scope>
</reference>
<dbReference type="InterPro" id="IPR038765">
    <property type="entry name" value="Papain-like_cys_pep_sf"/>
</dbReference>
<evidence type="ECO:0000313" key="3">
    <source>
        <dbReference type="Proteomes" id="UP001159405"/>
    </source>
</evidence>
<gene>
    <name evidence="2" type="ORF">PLOB_00039071</name>
</gene>
<evidence type="ECO:0000313" key="2">
    <source>
        <dbReference type="EMBL" id="CAH3137587.1"/>
    </source>
</evidence>
<feature type="domain" description="OTU" evidence="1">
    <location>
        <begin position="87"/>
        <end position="239"/>
    </location>
</feature>
<dbReference type="Proteomes" id="UP001159405">
    <property type="component" value="Unassembled WGS sequence"/>
</dbReference>
<comment type="caution">
    <text evidence="2">The sequence shown here is derived from an EMBL/GenBank/DDBJ whole genome shotgun (WGS) entry which is preliminary data.</text>
</comment>
<keyword evidence="3" id="KW-1185">Reference proteome</keyword>
<proteinExistence type="predicted"/>